<name>A0A125W2U6_ENTFL</name>
<dbReference type="InterPro" id="IPR005185">
    <property type="entry name" value="YccF"/>
</dbReference>
<feature type="domain" description="Inner membrane component" evidence="2">
    <location>
        <begin position="59"/>
        <end position="109"/>
    </location>
</feature>
<dbReference type="InterPro" id="IPR052937">
    <property type="entry name" value="Inner_membrane_protein"/>
</dbReference>
<dbReference type="NCBIfam" id="NF008740">
    <property type="entry name" value="PRK11770.1-2"/>
    <property type="match status" value="1"/>
</dbReference>
<feature type="transmembrane region" description="Helical" evidence="1">
    <location>
        <begin position="135"/>
        <end position="154"/>
    </location>
</feature>
<keyword evidence="1" id="KW-1133">Transmembrane helix</keyword>
<evidence type="ECO:0000313" key="3">
    <source>
        <dbReference type="EMBL" id="EFM81722.1"/>
    </source>
</evidence>
<accession>A0A125W2U6</accession>
<evidence type="ECO:0000259" key="2">
    <source>
        <dbReference type="Pfam" id="PF03733"/>
    </source>
</evidence>
<keyword evidence="1" id="KW-0812">Transmembrane</keyword>
<comment type="caution">
    <text evidence="3">The sequence shown here is derived from an EMBL/GenBank/DDBJ whole genome shotgun (WGS) entry which is preliminary data.</text>
</comment>
<dbReference type="Pfam" id="PF03733">
    <property type="entry name" value="YccF"/>
    <property type="match status" value="2"/>
</dbReference>
<dbReference type="GO" id="GO:0005886">
    <property type="term" value="C:plasma membrane"/>
    <property type="evidence" value="ECO:0007669"/>
    <property type="project" value="TreeGrafter"/>
</dbReference>
<gene>
    <name evidence="3" type="ORF">HMPREF9498_02607</name>
</gene>
<sequence>MKSTPLSLVSSLYHETASSSFNESATLQYCLKQKEAFVVYLLTYIIFNEESRGTRMKTLGNILWFIFGGFFGGLSWLFAGVIWCITIIGIPIGLQCFKLAGLSFWPFKKRVVYSDSGVSLVVNIIWLIISGLPLAIGHCISGLFLCLTIIGIPFGQQSFKLAKLALMPFGARVVSTNDFYFE</sequence>
<dbReference type="PANTHER" id="PTHR42903:SF1">
    <property type="entry name" value="INNER MEMBRANE PROTEIN YCCF"/>
    <property type="match status" value="1"/>
</dbReference>
<dbReference type="HOGENOM" id="CLU_120384_0_0_9"/>
<feature type="transmembrane region" description="Helical" evidence="1">
    <location>
        <begin position="62"/>
        <end position="90"/>
    </location>
</feature>
<dbReference type="Proteomes" id="UP000004846">
    <property type="component" value="Unassembled WGS sequence"/>
</dbReference>
<evidence type="ECO:0000256" key="1">
    <source>
        <dbReference type="SAM" id="Phobius"/>
    </source>
</evidence>
<reference evidence="3 4" key="1">
    <citation type="submission" date="2010-07" db="EMBL/GenBank/DDBJ databases">
        <authorList>
            <person name="Sid Ahmed O."/>
        </authorList>
    </citation>
    <scope>NUCLEOTIDE SEQUENCE [LARGE SCALE GENOMIC DNA]</scope>
    <source>
        <strain evidence="3 4">TX4248</strain>
    </source>
</reference>
<protein>
    <recommendedName>
        <fullName evidence="2">Inner membrane component domain-containing protein</fullName>
    </recommendedName>
</protein>
<keyword evidence="1" id="KW-0472">Membrane</keyword>
<dbReference type="AlphaFoldDB" id="A0A125W2U6"/>
<dbReference type="PANTHER" id="PTHR42903">
    <property type="entry name" value="INNER MEMBRANE PROTEIN YCCF"/>
    <property type="match status" value="1"/>
</dbReference>
<feature type="domain" description="Inner membrane component" evidence="2">
    <location>
        <begin position="121"/>
        <end position="170"/>
    </location>
</feature>
<organism evidence="3 4">
    <name type="scientific">Enterococcus faecalis TX4248</name>
    <dbReference type="NCBI Taxonomy" id="749495"/>
    <lineage>
        <taxon>Bacteria</taxon>
        <taxon>Bacillati</taxon>
        <taxon>Bacillota</taxon>
        <taxon>Bacilli</taxon>
        <taxon>Lactobacillales</taxon>
        <taxon>Enterococcaceae</taxon>
        <taxon>Enterococcus</taxon>
    </lineage>
</organism>
<proteinExistence type="predicted"/>
<dbReference type="EMBL" id="AEBR01000095">
    <property type="protein sequence ID" value="EFM81722.1"/>
    <property type="molecule type" value="Genomic_DNA"/>
</dbReference>
<evidence type="ECO:0000313" key="4">
    <source>
        <dbReference type="Proteomes" id="UP000004846"/>
    </source>
</evidence>